<dbReference type="EMBL" id="QPIE01000005">
    <property type="protein sequence ID" value="RCU42842.1"/>
    <property type="molecule type" value="Genomic_DNA"/>
</dbReference>
<protein>
    <submittedName>
        <fullName evidence="1">Uncharacterized protein</fullName>
    </submittedName>
</protein>
<dbReference type="RefSeq" id="WP_114304054.1">
    <property type="nucleotide sequence ID" value="NZ_QPIE01000005.1"/>
</dbReference>
<accession>A0A368MX87</accession>
<sequence length="161" mass="19282">MDNYRKSPIFQKSEEIFQTLRTITSLIPEDDEILQDIKHQIMGNIMMIQAKLAAAHGAQLWDIRMENAAIIRKNARELMIQNHTLKAFGFREVKYYDIVREQLEEFRLLFREWVAGFDPQKYIVDEWVLFNPPGIPQDYEQRSDELDFLDEDDFYEDENDD</sequence>
<dbReference type="OrthoDB" id="893100at2"/>
<proteinExistence type="predicted"/>
<name>A0A368MX87_9FLAO</name>
<evidence type="ECO:0000313" key="2">
    <source>
        <dbReference type="Proteomes" id="UP000252172"/>
    </source>
</evidence>
<dbReference type="Proteomes" id="UP000252172">
    <property type="component" value="Unassembled WGS sequence"/>
</dbReference>
<keyword evidence="2" id="KW-1185">Reference proteome</keyword>
<gene>
    <name evidence="1" type="ORF">DQ356_07590</name>
</gene>
<reference evidence="1 2" key="1">
    <citation type="submission" date="2018-07" db="EMBL/GenBank/DDBJ databases">
        <title>Chryseobacterium lacus sp. nov., isolated from lake water.</title>
        <authorList>
            <person name="Li C.-M."/>
        </authorList>
    </citation>
    <scope>NUCLEOTIDE SEQUENCE [LARGE SCALE GENOMIC DNA]</scope>
    <source>
        <strain evidence="1 2">YLOS41</strain>
    </source>
</reference>
<evidence type="ECO:0000313" key="1">
    <source>
        <dbReference type="EMBL" id="RCU42842.1"/>
    </source>
</evidence>
<organism evidence="1 2">
    <name type="scientific">Chryseobacterium lacus</name>
    <dbReference type="NCBI Taxonomy" id="2058346"/>
    <lineage>
        <taxon>Bacteria</taxon>
        <taxon>Pseudomonadati</taxon>
        <taxon>Bacteroidota</taxon>
        <taxon>Flavobacteriia</taxon>
        <taxon>Flavobacteriales</taxon>
        <taxon>Weeksellaceae</taxon>
        <taxon>Chryseobacterium group</taxon>
        <taxon>Chryseobacterium</taxon>
    </lineage>
</organism>
<dbReference type="AlphaFoldDB" id="A0A368MX87"/>
<comment type="caution">
    <text evidence="1">The sequence shown here is derived from an EMBL/GenBank/DDBJ whole genome shotgun (WGS) entry which is preliminary data.</text>
</comment>